<comment type="caution">
    <text evidence="2">The sequence shown here is derived from an EMBL/GenBank/DDBJ whole genome shotgun (WGS) entry which is preliminary data.</text>
</comment>
<evidence type="ECO:0000313" key="3">
    <source>
        <dbReference type="Proteomes" id="UP000310158"/>
    </source>
</evidence>
<accession>A0A4S4LXE9</accession>
<dbReference type="EMBL" id="SGPL01000116">
    <property type="protein sequence ID" value="THH17314.1"/>
    <property type="molecule type" value="Genomic_DNA"/>
</dbReference>
<dbReference type="AlphaFoldDB" id="A0A4S4LXE9"/>
<name>A0A4S4LXE9_9AGAM</name>
<reference evidence="2 3" key="1">
    <citation type="submission" date="2019-02" db="EMBL/GenBank/DDBJ databases">
        <title>Genome sequencing of the rare red list fungi Bondarzewia mesenterica.</title>
        <authorList>
            <person name="Buettner E."/>
            <person name="Kellner H."/>
        </authorList>
    </citation>
    <scope>NUCLEOTIDE SEQUENCE [LARGE SCALE GENOMIC DNA]</scope>
    <source>
        <strain evidence="2 3">DSM 108281</strain>
    </source>
</reference>
<sequence length="211" mass="23816">MLLALTFGIRRARRPITIHDQLPRHPKPTHNRPRDSPLRHVRLPTQHQLNDPSPSRPARRLPCPRLFDLDLDDDSGCHRNQRPSSPHCAMTVPASPSSSSAFSSRKTSSTRTAERTVLVLSTLWPKNRTPISTRSRRSKWTGGVWSRSVIKTVYTGELDPNDVLNRPDTATCLVLGNNRTERLRRSPGEAVIKKVQAAMGVDTPPMWFKRA</sequence>
<feature type="region of interest" description="Disordered" evidence="1">
    <location>
        <begin position="16"/>
        <end position="113"/>
    </location>
</feature>
<evidence type="ECO:0000256" key="1">
    <source>
        <dbReference type="SAM" id="MobiDB-lite"/>
    </source>
</evidence>
<protein>
    <submittedName>
        <fullName evidence="2">Uncharacterized protein</fullName>
    </submittedName>
</protein>
<proteinExistence type="predicted"/>
<keyword evidence="3" id="KW-1185">Reference proteome</keyword>
<feature type="compositionally biased region" description="Low complexity" evidence="1">
    <location>
        <begin position="94"/>
        <end position="111"/>
    </location>
</feature>
<organism evidence="2 3">
    <name type="scientific">Bondarzewia mesenterica</name>
    <dbReference type="NCBI Taxonomy" id="1095465"/>
    <lineage>
        <taxon>Eukaryota</taxon>
        <taxon>Fungi</taxon>
        <taxon>Dikarya</taxon>
        <taxon>Basidiomycota</taxon>
        <taxon>Agaricomycotina</taxon>
        <taxon>Agaricomycetes</taxon>
        <taxon>Russulales</taxon>
        <taxon>Bondarzewiaceae</taxon>
        <taxon>Bondarzewia</taxon>
    </lineage>
</organism>
<dbReference type="Proteomes" id="UP000310158">
    <property type="component" value="Unassembled WGS sequence"/>
</dbReference>
<gene>
    <name evidence="2" type="ORF">EW146_g3483</name>
</gene>
<dbReference type="OrthoDB" id="3299832at2759"/>
<evidence type="ECO:0000313" key="2">
    <source>
        <dbReference type="EMBL" id="THH17314.1"/>
    </source>
</evidence>